<comment type="caution">
    <text evidence="1">The sequence shown here is derived from an EMBL/GenBank/DDBJ whole genome shotgun (WGS) entry which is preliminary data.</text>
</comment>
<dbReference type="Proteomes" id="UP000618445">
    <property type="component" value="Unassembled WGS sequence"/>
</dbReference>
<reference evidence="1 2" key="1">
    <citation type="journal article" date="2020" name="ISME J.">
        <title>Comparative genomics reveals insights into cyanobacterial evolution and habitat adaptation.</title>
        <authorList>
            <person name="Chen M.Y."/>
            <person name="Teng W.K."/>
            <person name="Zhao L."/>
            <person name="Hu C.X."/>
            <person name="Zhou Y.K."/>
            <person name="Han B.P."/>
            <person name="Song L.R."/>
            <person name="Shu W.S."/>
        </authorList>
    </citation>
    <scope>NUCLEOTIDE SEQUENCE [LARGE SCALE GENOMIC DNA]</scope>
    <source>
        <strain evidence="1 2">FACHB-1050</strain>
    </source>
</reference>
<organism evidence="1 2">
    <name type="scientific">Phormidium tenue FACHB-1050</name>
    <dbReference type="NCBI Taxonomy" id="2692857"/>
    <lineage>
        <taxon>Bacteria</taxon>
        <taxon>Bacillati</taxon>
        <taxon>Cyanobacteriota</taxon>
        <taxon>Cyanophyceae</taxon>
        <taxon>Oscillatoriophycideae</taxon>
        <taxon>Oscillatoriales</taxon>
        <taxon>Oscillatoriaceae</taxon>
        <taxon>Phormidium</taxon>
    </lineage>
</organism>
<evidence type="ECO:0000313" key="1">
    <source>
        <dbReference type="EMBL" id="MBD2319595.1"/>
    </source>
</evidence>
<gene>
    <name evidence="1" type="ORF">H6G05_22495</name>
</gene>
<evidence type="ECO:0000313" key="2">
    <source>
        <dbReference type="Proteomes" id="UP000618445"/>
    </source>
</evidence>
<keyword evidence="2" id="KW-1185">Reference proteome</keyword>
<dbReference type="EMBL" id="JACJQY010000057">
    <property type="protein sequence ID" value="MBD2319595.1"/>
    <property type="molecule type" value="Genomic_DNA"/>
</dbReference>
<protein>
    <submittedName>
        <fullName evidence="1">Uncharacterized protein</fullName>
    </submittedName>
</protein>
<sequence length="80" mass="9080">MTGFQENGHLGTLARYIIDTPQRDYAVFKVRGGCVDLTIQITLKAKNKKVNLNNVNIWWRLWQRTSAIAKAFGKASDSIQ</sequence>
<name>A0ABR8CI18_9CYAN</name>
<dbReference type="RefSeq" id="WP_190581771.1">
    <property type="nucleotide sequence ID" value="NZ_JACJQY010000057.1"/>
</dbReference>
<proteinExistence type="predicted"/>
<accession>A0ABR8CI18</accession>